<dbReference type="OrthoDB" id="7819234at2"/>
<dbReference type="InterPro" id="IPR019734">
    <property type="entry name" value="TPR_rpt"/>
</dbReference>
<dbReference type="Pfam" id="PF14559">
    <property type="entry name" value="TPR_19"/>
    <property type="match status" value="1"/>
</dbReference>
<dbReference type="AlphaFoldDB" id="A0A1I0P5E4"/>
<feature type="signal peptide" evidence="1">
    <location>
        <begin position="1"/>
        <end position="18"/>
    </location>
</feature>
<dbReference type="STRING" id="1173584.SAMN05444851_1356"/>
<keyword evidence="1" id="KW-0732">Signal</keyword>
<feature type="chain" id="PRO_5011795482" evidence="1">
    <location>
        <begin position="19"/>
        <end position="288"/>
    </location>
</feature>
<dbReference type="EMBL" id="FOJB01000001">
    <property type="protein sequence ID" value="SEW09421.1"/>
    <property type="molecule type" value="Genomic_DNA"/>
</dbReference>
<gene>
    <name evidence="2" type="ORF">SAMN05444851_1356</name>
</gene>
<keyword evidence="3" id="KW-1185">Reference proteome</keyword>
<evidence type="ECO:0000313" key="3">
    <source>
        <dbReference type="Proteomes" id="UP000199650"/>
    </source>
</evidence>
<evidence type="ECO:0000256" key="1">
    <source>
        <dbReference type="SAM" id="SignalP"/>
    </source>
</evidence>
<dbReference type="SUPFAM" id="SSF48452">
    <property type="entry name" value="TPR-like"/>
    <property type="match status" value="1"/>
</dbReference>
<dbReference type="PROSITE" id="PS51257">
    <property type="entry name" value="PROKAR_LIPOPROTEIN"/>
    <property type="match status" value="1"/>
</dbReference>
<accession>A0A1I0P5E4</accession>
<dbReference type="Pfam" id="PF13174">
    <property type="entry name" value="TPR_6"/>
    <property type="match status" value="1"/>
</dbReference>
<reference evidence="2 3" key="1">
    <citation type="submission" date="2016-10" db="EMBL/GenBank/DDBJ databases">
        <authorList>
            <person name="de Groot N.N."/>
        </authorList>
    </citation>
    <scope>NUCLEOTIDE SEQUENCE [LARGE SCALE GENOMIC DNA]</scope>
    <source>
        <strain evidence="2 3">DSM 29439</strain>
    </source>
</reference>
<name>A0A1I0P5E4_9RHOB</name>
<dbReference type="RefSeq" id="WP_091429326.1">
    <property type="nucleotide sequence ID" value="NZ_FOJB01000001.1"/>
</dbReference>
<dbReference type="Gene3D" id="1.25.40.10">
    <property type="entry name" value="Tetratricopeptide repeat domain"/>
    <property type="match status" value="1"/>
</dbReference>
<dbReference type="Proteomes" id="UP000199650">
    <property type="component" value="Unassembled WGS sequence"/>
</dbReference>
<organism evidence="2 3">
    <name type="scientific">Aliiroseovarius sediminilitoris</name>
    <dbReference type="NCBI Taxonomy" id="1173584"/>
    <lineage>
        <taxon>Bacteria</taxon>
        <taxon>Pseudomonadati</taxon>
        <taxon>Pseudomonadota</taxon>
        <taxon>Alphaproteobacteria</taxon>
        <taxon>Rhodobacterales</taxon>
        <taxon>Paracoccaceae</taxon>
        <taxon>Aliiroseovarius</taxon>
    </lineage>
</organism>
<protein>
    <submittedName>
        <fullName evidence="2">Tetratricopeptide repeat-containing protein</fullName>
    </submittedName>
</protein>
<dbReference type="InterPro" id="IPR011990">
    <property type="entry name" value="TPR-like_helical_dom_sf"/>
</dbReference>
<proteinExistence type="predicted"/>
<evidence type="ECO:0000313" key="2">
    <source>
        <dbReference type="EMBL" id="SEW09421.1"/>
    </source>
</evidence>
<sequence>MRHSIFLTLCLGSAVALSACGKPKSGSEEVERAIADVNVIDESNLNDIMLTVGDPDEAVAYFKRTAESQPNRIDLKRGLAQSLIRAKRPAEAVPVWKAIVASSEGTSVDRVSLADALIRAGDWDEAEAVLDKVPPTHETYRRYRLEAMIADSNKEWKKADSFYETAVGLTTNPGSVLNNWGYSKLTRADYQGAEKLFSQALSYDSKMFTAKNNLVLARGAQRKYDLPVIPMNQVERAQLLHTLALSAIKQGDVTTGKGLLQEAIDTHPQHFEAATRALEALENNVSNG</sequence>